<evidence type="ECO:0000313" key="2">
    <source>
        <dbReference type="Proteomes" id="UP000703269"/>
    </source>
</evidence>
<gene>
    <name evidence="1" type="ORF">PsYK624_146750</name>
</gene>
<proteinExistence type="predicted"/>
<accession>A0A9P3GS30</accession>
<dbReference type="Proteomes" id="UP000703269">
    <property type="component" value="Unassembled WGS sequence"/>
</dbReference>
<dbReference type="OrthoDB" id="2788229at2759"/>
<keyword evidence="2" id="KW-1185">Reference proteome</keyword>
<name>A0A9P3GS30_9APHY</name>
<organism evidence="1 2">
    <name type="scientific">Phanerochaete sordida</name>
    <dbReference type="NCBI Taxonomy" id="48140"/>
    <lineage>
        <taxon>Eukaryota</taxon>
        <taxon>Fungi</taxon>
        <taxon>Dikarya</taxon>
        <taxon>Basidiomycota</taxon>
        <taxon>Agaricomycotina</taxon>
        <taxon>Agaricomycetes</taxon>
        <taxon>Polyporales</taxon>
        <taxon>Phanerochaetaceae</taxon>
        <taxon>Phanerochaete</taxon>
    </lineage>
</organism>
<evidence type="ECO:0000313" key="1">
    <source>
        <dbReference type="EMBL" id="GJE98445.1"/>
    </source>
</evidence>
<comment type="caution">
    <text evidence="1">The sequence shown here is derived from an EMBL/GenBank/DDBJ whole genome shotgun (WGS) entry which is preliminary data.</text>
</comment>
<dbReference type="AlphaFoldDB" id="A0A9P3GS30"/>
<dbReference type="EMBL" id="BPQB01000088">
    <property type="protein sequence ID" value="GJE98445.1"/>
    <property type="molecule type" value="Genomic_DNA"/>
</dbReference>
<protein>
    <submittedName>
        <fullName evidence="1">Uncharacterized protein</fullName>
    </submittedName>
</protein>
<sequence length="535" mass="58885">MGNHERLQRWKHELVPSSLVCKYWAECIRPALFHDIRLHNASDVYVLKKIVYSHRFNGSSLNKAIRWIRAAHSFPPLPEPWMHHLQPLMARLPETTFICFVRRKTQGSEPSMPVRWPPFAALPHVPPSFYSLRLSVIQLTGSELKSTTELARLVDSFPALQKCFFSQLKFLDPSPIIRARRIPRKVQRALWLCRMSECADMTISAQAKLALDLLAAAPRLGLAAEDPQWSALLDALLASVPSGFQAASVALQQSGGEPLDGLEASGKVVLGFSPTVTSDPDQLLANVWVTRARATPARAGDAPAYVSMIWLAAGFAAVGNGHAPSFDGLRDAAGSDHFEKLRFYVRVGDEQDKAGMRALVRSVLRREQLAWALERDILQLEHCILNGKTKTWDPTAYIDDSTILSILADRSFVTIDDTPPTLDDDEYAECLSLFFAEKREDYLRRLPALRAERAAANARSFTGIPALPEALGTAADTLHISGRGEPGGRAAKWKALGSRLLGGASSGLALGRILLGRRRRFAVAAGAEHVAERGA</sequence>
<reference evidence="1 2" key="1">
    <citation type="submission" date="2021-08" db="EMBL/GenBank/DDBJ databases">
        <title>Draft Genome Sequence of Phanerochaete sordida strain YK-624.</title>
        <authorList>
            <person name="Mori T."/>
            <person name="Dohra H."/>
            <person name="Suzuki T."/>
            <person name="Kawagishi H."/>
            <person name="Hirai H."/>
        </authorList>
    </citation>
    <scope>NUCLEOTIDE SEQUENCE [LARGE SCALE GENOMIC DNA]</scope>
    <source>
        <strain evidence="1 2">YK-624</strain>
    </source>
</reference>